<evidence type="ECO:0000313" key="3">
    <source>
        <dbReference type="Proteomes" id="UP001055101"/>
    </source>
</evidence>
<gene>
    <name evidence="2" type="ORF">EKPJFOCH_3836</name>
</gene>
<feature type="compositionally biased region" description="Basic and acidic residues" evidence="1">
    <location>
        <begin position="289"/>
        <end position="309"/>
    </location>
</feature>
<reference evidence="2" key="1">
    <citation type="journal article" date="2021" name="Front. Microbiol.">
        <title>Comprehensive Comparative Genomics and Phenotyping of Methylobacterium Species.</title>
        <authorList>
            <person name="Alessa O."/>
            <person name="Ogura Y."/>
            <person name="Fujitani Y."/>
            <person name="Takami H."/>
            <person name="Hayashi T."/>
            <person name="Sahin N."/>
            <person name="Tani A."/>
        </authorList>
    </citation>
    <scope>NUCLEOTIDE SEQUENCE</scope>
    <source>
        <strain evidence="2">DSM 23674</strain>
    </source>
</reference>
<dbReference type="Gene3D" id="3.40.50.1820">
    <property type="entry name" value="alpha/beta hydrolase"/>
    <property type="match status" value="1"/>
</dbReference>
<accession>A0ABQ4TT45</accession>
<evidence type="ECO:0008006" key="4">
    <source>
        <dbReference type="Google" id="ProtNLM"/>
    </source>
</evidence>
<sequence length="340" mass="39228">MTFSNISNNILLEVDKFRVEFFFNSIEKHERIAFVFSNHGNTSLDGMPDGGSTLYGAGYDVICFKTTANDWYQTLPFEIFDKISQLIYERSYQRVVGYGFSMGGFAAAVFSKLLSCDTVLLLSPQYSVRDSFDTRWHYAVPHVNWRYELTDESISKTTKFLIFYDNKDIDKFQIEKFIKLIPSDNLTLKSVPYCDHTSIAYLKEIGILRDVLLKSLDTGRFPELSYQSGRRNSRTYLHTLSLHLYIKNKLKWALGVNDIVLRIEPGNIANYQTRCMILEKALAQSQTSHHAEKRNLAEPENKDLKPHTDKHMPSLFLKLRAGAFVTDAYRRAKAIMTFRG</sequence>
<dbReference type="SUPFAM" id="SSF53474">
    <property type="entry name" value="alpha/beta-Hydrolases"/>
    <property type="match status" value="1"/>
</dbReference>
<name>A0ABQ4TT45_9HYPH</name>
<proteinExistence type="predicted"/>
<dbReference type="InterPro" id="IPR029058">
    <property type="entry name" value="AB_hydrolase_fold"/>
</dbReference>
<comment type="caution">
    <text evidence="2">The sequence shown here is derived from an EMBL/GenBank/DDBJ whole genome shotgun (WGS) entry which is preliminary data.</text>
</comment>
<feature type="region of interest" description="Disordered" evidence="1">
    <location>
        <begin position="288"/>
        <end position="309"/>
    </location>
</feature>
<reference evidence="2" key="2">
    <citation type="submission" date="2021-08" db="EMBL/GenBank/DDBJ databases">
        <authorList>
            <person name="Tani A."/>
            <person name="Ola A."/>
            <person name="Ogura Y."/>
            <person name="Katsura K."/>
            <person name="Hayashi T."/>
        </authorList>
    </citation>
    <scope>NUCLEOTIDE SEQUENCE</scope>
    <source>
        <strain evidence="2">DSM 23674</strain>
    </source>
</reference>
<dbReference type="Proteomes" id="UP001055101">
    <property type="component" value="Unassembled WGS sequence"/>
</dbReference>
<keyword evidence="3" id="KW-1185">Reference proteome</keyword>
<evidence type="ECO:0000313" key="2">
    <source>
        <dbReference type="EMBL" id="GJE57322.1"/>
    </source>
</evidence>
<evidence type="ECO:0000256" key="1">
    <source>
        <dbReference type="SAM" id="MobiDB-lite"/>
    </source>
</evidence>
<dbReference type="RefSeq" id="WP_238232667.1">
    <property type="nucleotide sequence ID" value="NZ_BPRA01000021.1"/>
</dbReference>
<protein>
    <recommendedName>
        <fullName evidence="4">Alpha/beta hydrolase</fullName>
    </recommendedName>
</protein>
<dbReference type="EMBL" id="BPRA01000021">
    <property type="protein sequence ID" value="GJE57322.1"/>
    <property type="molecule type" value="Genomic_DNA"/>
</dbReference>
<organism evidence="2 3">
    <name type="scientific">Methylobacterium thuringiense</name>
    <dbReference type="NCBI Taxonomy" id="1003091"/>
    <lineage>
        <taxon>Bacteria</taxon>
        <taxon>Pseudomonadati</taxon>
        <taxon>Pseudomonadota</taxon>
        <taxon>Alphaproteobacteria</taxon>
        <taxon>Hyphomicrobiales</taxon>
        <taxon>Methylobacteriaceae</taxon>
        <taxon>Methylobacterium</taxon>
    </lineage>
</organism>